<dbReference type="RefSeq" id="WP_269884636.1">
    <property type="nucleotide sequence ID" value="NZ_JAQAGZ010000021.1"/>
</dbReference>
<evidence type="ECO:0008006" key="3">
    <source>
        <dbReference type="Google" id="ProtNLM"/>
    </source>
</evidence>
<dbReference type="EMBL" id="JAQAGZ010000021">
    <property type="protein sequence ID" value="MCZ8516105.1"/>
    <property type="molecule type" value="Genomic_DNA"/>
</dbReference>
<dbReference type="Proteomes" id="UP001527882">
    <property type="component" value="Unassembled WGS sequence"/>
</dbReference>
<dbReference type="InterPro" id="IPR015797">
    <property type="entry name" value="NUDIX_hydrolase-like_dom_sf"/>
</dbReference>
<comment type="caution">
    <text evidence="1">The sequence shown here is derived from an EMBL/GenBank/DDBJ whole genome shotgun (WGS) entry which is preliminary data.</text>
</comment>
<proteinExistence type="predicted"/>
<evidence type="ECO:0000313" key="2">
    <source>
        <dbReference type="Proteomes" id="UP001527882"/>
    </source>
</evidence>
<sequence length="50" mass="5618">MDVVFKTDNMMFNFRVAGICLENGHVLLHKAIDDNHWALPGGRVQMGGDF</sequence>
<organism evidence="1 2">
    <name type="scientific">Paenibacillus gyeongsangnamensis</name>
    <dbReference type="NCBI Taxonomy" id="3388067"/>
    <lineage>
        <taxon>Bacteria</taxon>
        <taxon>Bacillati</taxon>
        <taxon>Bacillota</taxon>
        <taxon>Bacilli</taxon>
        <taxon>Bacillales</taxon>
        <taxon>Paenibacillaceae</taxon>
        <taxon>Paenibacillus</taxon>
    </lineage>
</organism>
<gene>
    <name evidence="1" type="ORF">O9H85_27625</name>
</gene>
<dbReference type="SUPFAM" id="SSF55811">
    <property type="entry name" value="Nudix"/>
    <property type="match status" value="1"/>
</dbReference>
<dbReference type="Gene3D" id="3.90.79.10">
    <property type="entry name" value="Nucleoside Triphosphate Pyrophosphohydrolase"/>
    <property type="match status" value="1"/>
</dbReference>
<protein>
    <recommendedName>
        <fullName evidence="3">Nudix hydrolase domain-containing protein</fullName>
    </recommendedName>
</protein>
<reference evidence="1 2" key="1">
    <citation type="submission" date="2022-12" db="EMBL/GenBank/DDBJ databases">
        <title>Draft genome sequence of Paenibacillus sp. dW9.</title>
        <authorList>
            <person name="Choi E.-W."/>
            <person name="Kim D.-U."/>
        </authorList>
    </citation>
    <scope>NUCLEOTIDE SEQUENCE [LARGE SCALE GENOMIC DNA]</scope>
    <source>
        <strain evidence="2">dW9</strain>
    </source>
</reference>
<evidence type="ECO:0000313" key="1">
    <source>
        <dbReference type="EMBL" id="MCZ8516105.1"/>
    </source>
</evidence>
<keyword evidence="2" id="KW-1185">Reference proteome</keyword>
<name>A0ABT4QGT7_9BACL</name>
<accession>A0ABT4QGT7</accession>